<dbReference type="GO" id="GO:0016491">
    <property type="term" value="F:oxidoreductase activity"/>
    <property type="evidence" value="ECO:0007669"/>
    <property type="project" value="UniProtKB-KW"/>
</dbReference>
<dbReference type="InterPro" id="IPR051019">
    <property type="entry name" value="VLCFA-Steroid_DH"/>
</dbReference>
<dbReference type="Pfam" id="PF00106">
    <property type="entry name" value="adh_short"/>
    <property type="match status" value="1"/>
</dbReference>
<keyword evidence="3" id="KW-0472">Membrane</keyword>
<accession>A0A2J6PIR2</accession>
<dbReference type="SUPFAM" id="SSF51735">
    <property type="entry name" value="NAD(P)-binding Rossmann-fold domains"/>
    <property type="match status" value="1"/>
</dbReference>
<dbReference type="STRING" id="1745343.A0A2J6PIR2"/>
<gene>
    <name evidence="4" type="ORF">NA56DRAFT_651379</name>
</gene>
<dbReference type="Gene3D" id="3.40.50.720">
    <property type="entry name" value="NAD(P)-binding Rossmann-like Domain"/>
    <property type="match status" value="1"/>
</dbReference>
<evidence type="ECO:0000256" key="1">
    <source>
        <dbReference type="ARBA" id="ARBA00006484"/>
    </source>
</evidence>
<dbReference type="EMBL" id="KZ613526">
    <property type="protein sequence ID" value="PMD13918.1"/>
    <property type="molecule type" value="Genomic_DNA"/>
</dbReference>
<keyword evidence="2" id="KW-0560">Oxidoreductase</keyword>
<dbReference type="PANTHER" id="PTHR43899">
    <property type="entry name" value="RH59310P"/>
    <property type="match status" value="1"/>
</dbReference>
<keyword evidence="3" id="KW-1133">Transmembrane helix</keyword>
<keyword evidence="5" id="KW-1185">Reference proteome</keyword>
<keyword evidence="3" id="KW-0812">Transmembrane</keyword>
<protein>
    <submittedName>
        <fullName evidence="4">Short chain dehydrogenase/reductase</fullName>
    </submittedName>
</protein>
<dbReference type="InterPro" id="IPR036291">
    <property type="entry name" value="NAD(P)-bd_dom_sf"/>
</dbReference>
<evidence type="ECO:0000313" key="4">
    <source>
        <dbReference type="EMBL" id="PMD13918.1"/>
    </source>
</evidence>
<dbReference type="AlphaFoldDB" id="A0A2J6PIR2"/>
<name>A0A2J6PIR2_9HELO</name>
<evidence type="ECO:0000256" key="2">
    <source>
        <dbReference type="ARBA" id="ARBA00023002"/>
    </source>
</evidence>
<dbReference type="PRINTS" id="PR00081">
    <property type="entry name" value="GDHRDH"/>
</dbReference>
<evidence type="ECO:0000313" key="5">
    <source>
        <dbReference type="Proteomes" id="UP000235672"/>
    </source>
</evidence>
<dbReference type="OrthoDB" id="47007at2759"/>
<reference evidence="4 5" key="1">
    <citation type="submission" date="2016-05" db="EMBL/GenBank/DDBJ databases">
        <title>A degradative enzymes factory behind the ericoid mycorrhizal symbiosis.</title>
        <authorList>
            <consortium name="DOE Joint Genome Institute"/>
            <person name="Martino E."/>
            <person name="Morin E."/>
            <person name="Grelet G."/>
            <person name="Kuo A."/>
            <person name="Kohler A."/>
            <person name="Daghino S."/>
            <person name="Barry K."/>
            <person name="Choi C."/>
            <person name="Cichocki N."/>
            <person name="Clum A."/>
            <person name="Copeland A."/>
            <person name="Hainaut M."/>
            <person name="Haridas S."/>
            <person name="Labutti K."/>
            <person name="Lindquist E."/>
            <person name="Lipzen A."/>
            <person name="Khouja H.-R."/>
            <person name="Murat C."/>
            <person name="Ohm R."/>
            <person name="Olson A."/>
            <person name="Spatafora J."/>
            <person name="Veneault-Fourrey C."/>
            <person name="Henrissat B."/>
            <person name="Grigoriev I."/>
            <person name="Martin F."/>
            <person name="Perotto S."/>
        </authorList>
    </citation>
    <scope>NUCLEOTIDE SEQUENCE [LARGE SCALE GENOMIC DNA]</scope>
    <source>
        <strain evidence="4 5">UAMH 7357</strain>
    </source>
</reference>
<comment type="similarity">
    <text evidence="1">Belongs to the short-chain dehydrogenases/reductases (SDR) family.</text>
</comment>
<dbReference type="Proteomes" id="UP000235672">
    <property type="component" value="Unassembled WGS sequence"/>
</dbReference>
<dbReference type="GO" id="GO:0005783">
    <property type="term" value="C:endoplasmic reticulum"/>
    <property type="evidence" value="ECO:0007669"/>
    <property type="project" value="TreeGrafter"/>
</dbReference>
<proteinExistence type="inferred from homology"/>
<evidence type="ECO:0000256" key="3">
    <source>
        <dbReference type="SAM" id="Phobius"/>
    </source>
</evidence>
<dbReference type="PIRSF" id="PIRSF000126">
    <property type="entry name" value="11-beta-HSD1"/>
    <property type="match status" value="1"/>
</dbReference>
<dbReference type="InterPro" id="IPR002347">
    <property type="entry name" value="SDR_fam"/>
</dbReference>
<dbReference type="PANTHER" id="PTHR43899:SF13">
    <property type="entry name" value="RH59310P"/>
    <property type="match status" value="1"/>
</dbReference>
<feature type="transmembrane region" description="Helical" evidence="3">
    <location>
        <begin position="6"/>
        <end position="31"/>
    </location>
</feature>
<organism evidence="4 5">
    <name type="scientific">Hyaloscypha hepaticicola</name>
    <dbReference type="NCBI Taxonomy" id="2082293"/>
    <lineage>
        <taxon>Eukaryota</taxon>
        <taxon>Fungi</taxon>
        <taxon>Dikarya</taxon>
        <taxon>Ascomycota</taxon>
        <taxon>Pezizomycotina</taxon>
        <taxon>Leotiomycetes</taxon>
        <taxon>Helotiales</taxon>
        <taxon>Hyaloscyphaceae</taxon>
        <taxon>Hyaloscypha</taxon>
    </lineage>
</organism>
<sequence length="324" mass="35727">MYTSLIPLAVIGTIWTSLFTFKVLNFIWIYFLRPSSIKKYHHNHIHSSAPPWAIITGASDGIGKQYAHELARLDFNIVLHGRNATKLHHLRTELHDEFPHLSFRAIVADASKSGPESSKHIQEIVDTLRDLHVTILINNVGSGGYRDGTVYAEIQDTEPEDIDHLINVNARFPAQFTRAVVPLLLSHGGPALILSMGSMGELGCPKLSLYGAAKCFDMSFSRALRREMILAGRDHVEVLGIMTGSVTGVSHNKSKATLQTPDSGDFARGAFQKVGCGEDVVAATAFQGLVWNMVRAMPLFLRDQSLISGIKRDMEMRAKLAKKA</sequence>